<evidence type="ECO:0000313" key="2">
    <source>
        <dbReference type="EMBL" id="GAA4601312.1"/>
    </source>
</evidence>
<feature type="transmembrane region" description="Helical" evidence="1">
    <location>
        <begin position="61"/>
        <end position="79"/>
    </location>
</feature>
<dbReference type="Pfam" id="PF06912">
    <property type="entry name" value="DUF1275"/>
    <property type="match status" value="1"/>
</dbReference>
<organism evidence="2 3">
    <name type="scientific">Actinoallomurus liliacearum</name>
    <dbReference type="NCBI Taxonomy" id="1080073"/>
    <lineage>
        <taxon>Bacteria</taxon>
        <taxon>Bacillati</taxon>
        <taxon>Actinomycetota</taxon>
        <taxon>Actinomycetes</taxon>
        <taxon>Streptosporangiales</taxon>
        <taxon>Thermomonosporaceae</taxon>
        <taxon>Actinoallomurus</taxon>
    </lineage>
</organism>
<protein>
    <recommendedName>
        <fullName evidence="4">DUF1275 domain-containing protein</fullName>
    </recommendedName>
</protein>
<keyword evidence="3" id="KW-1185">Reference proteome</keyword>
<dbReference type="RefSeq" id="WP_345346924.1">
    <property type="nucleotide sequence ID" value="NZ_BAABHJ010000001.1"/>
</dbReference>
<dbReference type="PANTHER" id="PTHR37314">
    <property type="entry name" value="SLR0142 PROTEIN"/>
    <property type="match status" value="1"/>
</dbReference>
<feature type="transmembrane region" description="Helical" evidence="1">
    <location>
        <begin position="207"/>
        <end position="227"/>
    </location>
</feature>
<accession>A0ABP8TB48</accession>
<keyword evidence="1" id="KW-0812">Transmembrane</keyword>
<dbReference type="PANTHER" id="PTHR37314:SF4">
    <property type="entry name" value="UPF0700 TRANSMEMBRANE PROTEIN YOAK"/>
    <property type="match status" value="1"/>
</dbReference>
<dbReference type="EMBL" id="BAABHJ010000001">
    <property type="protein sequence ID" value="GAA4601312.1"/>
    <property type="molecule type" value="Genomic_DNA"/>
</dbReference>
<comment type="caution">
    <text evidence="2">The sequence shown here is derived from an EMBL/GenBank/DDBJ whole genome shotgun (WGS) entry which is preliminary data.</text>
</comment>
<evidence type="ECO:0000256" key="1">
    <source>
        <dbReference type="SAM" id="Phobius"/>
    </source>
</evidence>
<dbReference type="InterPro" id="IPR010699">
    <property type="entry name" value="DUF1275"/>
</dbReference>
<sequence length="258" mass="25590">MSPGRRTPRPARFRRFARSFRSGWSARPAVAPREGAVTAAVFLLALGSGAADAFSFVALGAVFTSVMTGNLVLLGVAVVHADAGGAVRSAVAIAAYATGVLGAASWLRETSPAGAGPWPGRVVAALAVVPPAQAAELAGRLAAAARPGTAPQVALIAVAAAAMGVQSTAVNALAVSGAATTYLTGTLTSLMTETATTGSPLTMRRRAAVLAAALGGAALEAVLLTWVRPVAPALPLLAALTVVAAMTAGRAVPRPRRS</sequence>
<feature type="transmembrane region" description="Helical" evidence="1">
    <location>
        <begin position="233"/>
        <end position="252"/>
    </location>
</feature>
<evidence type="ECO:0008006" key="4">
    <source>
        <dbReference type="Google" id="ProtNLM"/>
    </source>
</evidence>
<dbReference type="Proteomes" id="UP001500212">
    <property type="component" value="Unassembled WGS sequence"/>
</dbReference>
<proteinExistence type="predicted"/>
<gene>
    <name evidence="2" type="ORF">GCM10023195_03170</name>
</gene>
<name>A0ABP8TB48_9ACTN</name>
<evidence type="ECO:0000313" key="3">
    <source>
        <dbReference type="Proteomes" id="UP001500212"/>
    </source>
</evidence>
<keyword evidence="1" id="KW-0472">Membrane</keyword>
<reference evidence="3" key="1">
    <citation type="journal article" date="2019" name="Int. J. Syst. Evol. Microbiol.">
        <title>The Global Catalogue of Microorganisms (GCM) 10K type strain sequencing project: providing services to taxonomists for standard genome sequencing and annotation.</title>
        <authorList>
            <consortium name="The Broad Institute Genomics Platform"/>
            <consortium name="The Broad Institute Genome Sequencing Center for Infectious Disease"/>
            <person name="Wu L."/>
            <person name="Ma J."/>
        </authorList>
    </citation>
    <scope>NUCLEOTIDE SEQUENCE [LARGE SCALE GENOMIC DNA]</scope>
    <source>
        <strain evidence="3">JCM 17938</strain>
    </source>
</reference>
<keyword evidence="1" id="KW-1133">Transmembrane helix</keyword>